<evidence type="ECO:0000259" key="4">
    <source>
        <dbReference type="PROSITE" id="PS50893"/>
    </source>
</evidence>
<organism evidence="5 6">
    <name type="scientific">Virgibacillus byunsanensis</name>
    <dbReference type="NCBI Taxonomy" id="570945"/>
    <lineage>
        <taxon>Bacteria</taxon>
        <taxon>Bacillati</taxon>
        <taxon>Bacillota</taxon>
        <taxon>Bacilli</taxon>
        <taxon>Bacillales</taxon>
        <taxon>Bacillaceae</taxon>
        <taxon>Virgibacillus</taxon>
    </lineage>
</organism>
<dbReference type="Pfam" id="PF12399">
    <property type="entry name" value="BCA_ABC_TP_C"/>
    <property type="match status" value="1"/>
</dbReference>
<dbReference type="InterPro" id="IPR051120">
    <property type="entry name" value="ABC_AA/LPS_Transport"/>
</dbReference>
<dbReference type="PROSITE" id="PS50893">
    <property type="entry name" value="ABC_TRANSPORTER_2"/>
    <property type="match status" value="1"/>
</dbReference>
<dbReference type="RefSeq" id="WP_390359390.1">
    <property type="nucleotide sequence ID" value="NZ_JBHTKJ010000007.1"/>
</dbReference>
<dbReference type="InterPro" id="IPR003593">
    <property type="entry name" value="AAA+_ATPase"/>
</dbReference>
<evidence type="ECO:0000313" key="5">
    <source>
        <dbReference type="EMBL" id="MFD1037385.1"/>
    </source>
</evidence>
<feature type="domain" description="ABC transporter" evidence="4">
    <location>
        <begin position="1"/>
        <end position="230"/>
    </location>
</feature>
<dbReference type="Pfam" id="PF00005">
    <property type="entry name" value="ABC_tran"/>
    <property type="match status" value="1"/>
</dbReference>
<dbReference type="SMART" id="SM00382">
    <property type="entry name" value="AAA"/>
    <property type="match status" value="1"/>
</dbReference>
<dbReference type="InterPro" id="IPR027417">
    <property type="entry name" value="P-loop_NTPase"/>
</dbReference>
<keyword evidence="1" id="KW-0813">Transport</keyword>
<keyword evidence="2" id="KW-0547">Nucleotide-binding</keyword>
<protein>
    <submittedName>
        <fullName evidence="5">ABC transporter ATP-binding protein</fullName>
    </submittedName>
</protein>
<keyword evidence="6" id="KW-1185">Reference proteome</keyword>
<keyword evidence="3 5" id="KW-0067">ATP-binding</keyword>
<dbReference type="EMBL" id="JBHTKJ010000007">
    <property type="protein sequence ID" value="MFD1037385.1"/>
    <property type="molecule type" value="Genomic_DNA"/>
</dbReference>
<gene>
    <name evidence="5" type="ORF">ACFQ3N_02960</name>
</gene>
<proteinExistence type="predicted"/>
<dbReference type="Gene3D" id="3.40.50.300">
    <property type="entry name" value="P-loop containing nucleotide triphosphate hydrolases"/>
    <property type="match status" value="1"/>
</dbReference>
<accession>A0ABW3LHG8</accession>
<reference evidence="6" key="1">
    <citation type="journal article" date="2019" name="Int. J. Syst. Evol. Microbiol.">
        <title>The Global Catalogue of Microorganisms (GCM) 10K type strain sequencing project: providing services to taxonomists for standard genome sequencing and annotation.</title>
        <authorList>
            <consortium name="The Broad Institute Genomics Platform"/>
            <consortium name="The Broad Institute Genome Sequencing Center for Infectious Disease"/>
            <person name="Wu L."/>
            <person name="Ma J."/>
        </authorList>
    </citation>
    <scope>NUCLEOTIDE SEQUENCE [LARGE SCALE GENOMIC DNA]</scope>
    <source>
        <strain evidence="6">CCUG 56754</strain>
    </source>
</reference>
<comment type="caution">
    <text evidence="5">The sequence shown here is derived from an EMBL/GenBank/DDBJ whole genome shotgun (WGS) entry which is preliminary data.</text>
</comment>
<dbReference type="SUPFAM" id="SSF52540">
    <property type="entry name" value="P-loop containing nucleoside triphosphate hydrolases"/>
    <property type="match status" value="1"/>
</dbReference>
<sequence length="233" mass="25131">MSVSFGAIKALSNVTLSINDDSDICGIIGPNGAGKSTLLSVIAGEVSPSGGTVELFGDSNKKKLNPETVNRKGISRTFQIPRPFFGLTVERNIVTCGLGVNNLNDSQEKAKRLLKILELDKHAHSTAGQLNLAGRKRLELAKALMTEPKVLLLDELFEGLNEQEVDSLVNIVKNEIASSSIKVVLVEHVISALRKLANKVYVLNQGELIAEGETEEVLSDEVVIEAYLGKQKV</sequence>
<dbReference type="GO" id="GO:0005524">
    <property type="term" value="F:ATP binding"/>
    <property type="evidence" value="ECO:0007669"/>
    <property type="project" value="UniProtKB-KW"/>
</dbReference>
<name>A0ABW3LHG8_9BACI</name>
<evidence type="ECO:0000313" key="6">
    <source>
        <dbReference type="Proteomes" id="UP001597040"/>
    </source>
</evidence>
<dbReference type="InterPro" id="IPR032823">
    <property type="entry name" value="BCA_ABC_TP_C"/>
</dbReference>
<dbReference type="PANTHER" id="PTHR45772">
    <property type="entry name" value="CONSERVED COMPONENT OF ABC TRANSPORTER FOR NATURAL AMINO ACIDS-RELATED"/>
    <property type="match status" value="1"/>
</dbReference>
<evidence type="ECO:0000256" key="3">
    <source>
        <dbReference type="ARBA" id="ARBA00022840"/>
    </source>
</evidence>
<dbReference type="InterPro" id="IPR003439">
    <property type="entry name" value="ABC_transporter-like_ATP-bd"/>
</dbReference>
<evidence type="ECO:0000256" key="1">
    <source>
        <dbReference type="ARBA" id="ARBA00022448"/>
    </source>
</evidence>
<evidence type="ECO:0000256" key="2">
    <source>
        <dbReference type="ARBA" id="ARBA00022741"/>
    </source>
</evidence>
<dbReference type="Proteomes" id="UP001597040">
    <property type="component" value="Unassembled WGS sequence"/>
</dbReference>